<reference evidence="2" key="1">
    <citation type="journal article" date="2019" name="Int. J. Syst. Evol. Microbiol.">
        <title>The Global Catalogue of Microorganisms (GCM) 10K type strain sequencing project: providing services to taxonomists for standard genome sequencing and annotation.</title>
        <authorList>
            <consortium name="The Broad Institute Genomics Platform"/>
            <consortium name="The Broad Institute Genome Sequencing Center for Infectious Disease"/>
            <person name="Wu L."/>
            <person name="Ma J."/>
        </authorList>
    </citation>
    <scope>NUCLEOTIDE SEQUENCE [LARGE SCALE GENOMIC DNA]</scope>
    <source>
        <strain evidence="2">CECT 7131</strain>
    </source>
</reference>
<dbReference type="Gene3D" id="3.10.450.50">
    <property type="match status" value="1"/>
</dbReference>
<dbReference type="SUPFAM" id="SSF54427">
    <property type="entry name" value="NTF2-like"/>
    <property type="match status" value="1"/>
</dbReference>
<sequence length="131" mass="14475">MLELNIPEVVAEVRAAFERYDAGLDANDVAVLDDSFWDNPLTLRYGVGENLYGHAAIAAFRAGRTPAQHASRARRLEKTIITSFGRDFATANTEYVLLGDGRRGRQSQSWVRTEAGWKVVAAHVSMLAEPL</sequence>
<dbReference type="InterPro" id="IPR024507">
    <property type="entry name" value="AtzH-like"/>
</dbReference>
<accession>A0ABT8ACG8</accession>
<name>A0ABT8ACG8_9PROT</name>
<organism evidence="1 2">
    <name type="scientific">Paeniroseomonas aquatica</name>
    <dbReference type="NCBI Taxonomy" id="373043"/>
    <lineage>
        <taxon>Bacteria</taxon>
        <taxon>Pseudomonadati</taxon>
        <taxon>Pseudomonadota</taxon>
        <taxon>Alphaproteobacteria</taxon>
        <taxon>Acetobacterales</taxon>
        <taxon>Acetobacteraceae</taxon>
        <taxon>Paeniroseomonas</taxon>
    </lineage>
</organism>
<dbReference type="Proteomes" id="UP001529369">
    <property type="component" value="Unassembled WGS sequence"/>
</dbReference>
<evidence type="ECO:0000313" key="2">
    <source>
        <dbReference type="Proteomes" id="UP001529369"/>
    </source>
</evidence>
<dbReference type="InterPro" id="IPR032710">
    <property type="entry name" value="NTF2-like_dom_sf"/>
</dbReference>
<dbReference type="RefSeq" id="WP_290319513.1">
    <property type="nucleotide sequence ID" value="NZ_JAUFPN010000194.1"/>
</dbReference>
<dbReference type="EMBL" id="JAUFPN010000194">
    <property type="protein sequence ID" value="MDN3567477.1"/>
    <property type="molecule type" value="Genomic_DNA"/>
</dbReference>
<proteinExistence type="predicted"/>
<gene>
    <name evidence="1" type="primary">hpxZ</name>
    <name evidence="1" type="ORF">QWZ14_24120</name>
</gene>
<dbReference type="Pfam" id="PF11533">
    <property type="entry name" value="AtzH-like"/>
    <property type="match status" value="1"/>
</dbReference>
<protein>
    <submittedName>
        <fullName evidence="1">Oxalurate catabolism protein HpxZ</fullName>
    </submittedName>
</protein>
<evidence type="ECO:0000313" key="1">
    <source>
        <dbReference type="EMBL" id="MDN3567477.1"/>
    </source>
</evidence>
<keyword evidence="2" id="KW-1185">Reference proteome</keyword>
<dbReference type="NCBIfam" id="NF033625">
    <property type="entry name" value="HpxZ"/>
    <property type="match status" value="1"/>
</dbReference>
<comment type="caution">
    <text evidence="1">The sequence shown here is derived from an EMBL/GenBank/DDBJ whole genome shotgun (WGS) entry which is preliminary data.</text>
</comment>